<reference evidence="12 13" key="1">
    <citation type="submission" date="2023-04" db="EMBL/GenBank/DDBJ databases">
        <title>A novel bacteria isolated from coastal sediment.</title>
        <authorList>
            <person name="Liu X.-J."/>
            <person name="Du Z.-J."/>
        </authorList>
    </citation>
    <scope>NUCLEOTIDE SEQUENCE [LARGE SCALE GENOMIC DNA]</scope>
    <source>
        <strain evidence="12 13">SDUM461003</strain>
    </source>
</reference>
<evidence type="ECO:0000256" key="8">
    <source>
        <dbReference type="ARBA" id="ARBA00022842"/>
    </source>
</evidence>
<dbReference type="InterPro" id="IPR003374">
    <property type="entry name" value="ApbE-like_sf"/>
</dbReference>
<evidence type="ECO:0000256" key="1">
    <source>
        <dbReference type="ARBA" id="ARBA00001946"/>
    </source>
</evidence>
<dbReference type="RefSeq" id="WP_308949280.1">
    <property type="nucleotide sequence ID" value="NZ_JARXHW010000010.1"/>
</dbReference>
<evidence type="ECO:0000256" key="4">
    <source>
        <dbReference type="ARBA" id="ARBA00022630"/>
    </source>
</evidence>
<protein>
    <recommendedName>
        <fullName evidence="3 11">FAD:protein FMN transferase</fullName>
        <ecNumber evidence="2 11">2.7.1.180</ecNumber>
    </recommendedName>
    <alternativeName>
        <fullName evidence="9 11">Flavin transferase</fullName>
    </alternativeName>
</protein>
<evidence type="ECO:0000313" key="12">
    <source>
        <dbReference type="EMBL" id="MDQ8207143.1"/>
    </source>
</evidence>
<organism evidence="12 13">
    <name type="scientific">Thalassobacterium maritimum</name>
    <dbReference type="NCBI Taxonomy" id="3041265"/>
    <lineage>
        <taxon>Bacteria</taxon>
        <taxon>Pseudomonadati</taxon>
        <taxon>Verrucomicrobiota</taxon>
        <taxon>Opitutia</taxon>
        <taxon>Puniceicoccales</taxon>
        <taxon>Coraliomargaritaceae</taxon>
        <taxon>Thalassobacterium</taxon>
    </lineage>
</organism>
<keyword evidence="6 11" id="KW-0479">Metal-binding</keyword>
<evidence type="ECO:0000256" key="2">
    <source>
        <dbReference type="ARBA" id="ARBA00011955"/>
    </source>
</evidence>
<comment type="cofactor">
    <cofactor evidence="1">
        <name>Mg(2+)</name>
        <dbReference type="ChEBI" id="CHEBI:18420"/>
    </cofactor>
</comment>
<dbReference type="PANTHER" id="PTHR30040">
    <property type="entry name" value="THIAMINE BIOSYNTHESIS LIPOPROTEIN APBE"/>
    <property type="match status" value="1"/>
</dbReference>
<evidence type="ECO:0000256" key="6">
    <source>
        <dbReference type="ARBA" id="ARBA00022723"/>
    </source>
</evidence>
<dbReference type="Proteomes" id="UP001225316">
    <property type="component" value="Unassembled WGS sequence"/>
</dbReference>
<dbReference type="GO" id="GO:0016740">
    <property type="term" value="F:transferase activity"/>
    <property type="evidence" value="ECO:0007669"/>
    <property type="project" value="UniProtKB-KW"/>
</dbReference>
<comment type="similarity">
    <text evidence="11">Belongs to the ApbE family.</text>
</comment>
<dbReference type="PANTHER" id="PTHR30040:SF2">
    <property type="entry name" value="FAD:PROTEIN FMN TRANSFERASE"/>
    <property type="match status" value="1"/>
</dbReference>
<comment type="caution">
    <text evidence="12">The sequence shown here is derived from an EMBL/GenBank/DDBJ whole genome shotgun (WGS) entry which is preliminary data.</text>
</comment>
<name>A0ABU1ASL5_9BACT</name>
<evidence type="ECO:0000256" key="11">
    <source>
        <dbReference type="PIRNR" id="PIRNR006268"/>
    </source>
</evidence>
<evidence type="ECO:0000256" key="5">
    <source>
        <dbReference type="ARBA" id="ARBA00022679"/>
    </source>
</evidence>
<evidence type="ECO:0000256" key="10">
    <source>
        <dbReference type="ARBA" id="ARBA00048540"/>
    </source>
</evidence>
<dbReference type="EMBL" id="JARXHW010000010">
    <property type="protein sequence ID" value="MDQ8207143.1"/>
    <property type="molecule type" value="Genomic_DNA"/>
</dbReference>
<comment type="catalytic activity">
    <reaction evidence="10 11">
        <text>L-threonyl-[protein] + FAD = FMN-L-threonyl-[protein] + AMP + H(+)</text>
        <dbReference type="Rhea" id="RHEA:36847"/>
        <dbReference type="Rhea" id="RHEA-COMP:11060"/>
        <dbReference type="Rhea" id="RHEA-COMP:11061"/>
        <dbReference type="ChEBI" id="CHEBI:15378"/>
        <dbReference type="ChEBI" id="CHEBI:30013"/>
        <dbReference type="ChEBI" id="CHEBI:57692"/>
        <dbReference type="ChEBI" id="CHEBI:74257"/>
        <dbReference type="ChEBI" id="CHEBI:456215"/>
        <dbReference type="EC" id="2.7.1.180"/>
    </reaction>
</comment>
<gene>
    <name evidence="12" type="ORF">QEH52_06465</name>
</gene>
<keyword evidence="8 11" id="KW-0460">Magnesium</keyword>
<dbReference type="Gene3D" id="3.10.520.10">
    <property type="entry name" value="ApbE-like domains"/>
    <property type="match status" value="1"/>
</dbReference>
<dbReference type="Pfam" id="PF02424">
    <property type="entry name" value="ApbE"/>
    <property type="match status" value="1"/>
</dbReference>
<dbReference type="InterPro" id="IPR024932">
    <property type="entry name" value="ApbE"/>
</dbReference>
<keyword evidence="4 11" id="KW-0285">Flavoprotein</keyword>
<dbReference type="PIRSF" id="PIRSF006268">
    <property type="entry name" value="ApbE"/>
    <property type="match status" value="1"/>
</dbReference>
<keyword evidence="13" id="KW-1185">Reference proteome</keyword>
<evidence type="ECO:0000313" key="13">
    <source>
        <dbReference type="Proteomes" id="UP001225316"/>
    </source>
</evidence>
<keyword evidence="5 11" id="KW-0808">Transferase</keyword>
<evidence type="ECO:0000256" key="9">
    <source>
        <dbReference type="ARBA" id="ARBA00031306"/>
    </source>
</evidence>
<proteinExistence type="inferred from homology"/>
<dbReference type="SUPFAM" id="SSF143631">
    <property type="entry name" value="ApbE-like"/>
    <property type="match status" value="1"/>
</dbReference>
<sequence>MQRRRFIQIMATSIAGLSLGQSLGARSLQALRWRGYTLGTEGQFTLYCQRPAQAQRTLDACFAEIRRLESLFSLYDDQSQICQLNRSGTLVNPAPEWQPLLQAIDRAHKQTAGLFDPTIQALWKTYQAHFQAHAQSRSGPNADALQTALARTGWQHVEHSEHAIHFQHPGMALSLNGIAQGYITDRIAQILQDAGYGQVLIELGETRALGQHPDQRPWQLGIQDANDRSQIAQIAELENQALATSGSYGSRFSEDGTFHHLIHPQTGRPGNSWKSLSVIAPSATEADALSTGLSFASRKQIQQLQQAHAQIQVITQS</sequence>
<accession>A0ABU1ASL5</accession>
<dbReference type="EC" id="2.7.1.180" evidence="2 11"/>
<evidence type="ECO:0000256" key="3">
    <source>
        <dbReference type="ARBA" id="ARBA00016337"/>
    </source>
</evidence>
<keyword evidence="7 11" id="KW-0274">FAD</keyword>
<evidence type="ECO:0000256" key="7">
    <source>
        <dbReference type="ARBA" id="ARBA00022827"/>
    </source>
</evidence>